<reference evidence="1 2" key="1">
    <citation type="submission" date="2018-02" db="EMBL/GenBank/DDBJ databases">
        <title>Complete genome sequence of Streptomyces dengpaensis, the producer of angucyclines.</title>
        <authorList>
            <person name="Yumei L."/>
        </authorList>
    </citation>
    <scope>NUCLEOTIDE SEQUENCE [LARGE SCALE GENOMIC DNA]</scope>
    <source>
        <strain evidence="1 2">XZHG99</strain>
    </source>
</reference>
<organism evidence="1 2">
    <name type="scientific">Streptomyces dengpaensis</name>
    <dbReference type="NCBI Taxonomy" id="2049881"/>
    <lineage>
        <taxon>Bacteria</taxon>
        <taxon>Bacillati</taxon>
        <taxon>Actinomycetota</taxon>
        <taxon>Actinomycetes</taxon>
        <taxon>Kitasatosporales</taxon>
        <taxon>Streptomycetaceae</taxon>
        <taxon>Streptomyces</taxon>
    </lineage>
</organism>
<evidence type="ECO:0000313" key="1">
    <source>
        <dbReference type="EMBL" id="AVH58372.1"/>
    </source>
</evidence>
<evidence type="ECO:0000313" key="2">
    <source>
        <dbReference type="Proteomes" id="UP000238413"/>
    </source>
</evidence>
<proteinExistence type="predicted"/>
<keyword evidence="2" id="KW-1185">Reference proteome</keyword>
<dbReference type="EMBL" id="CP026652">
    <property type="protein sequence ID" value="AVH58372.1"/>
    <property type="molecule type" value="Genomic_DNA"/>
</dbReference>
<evidence type="ECO:0008006" key="3">
    <source>
        <dbReference type="Google" id="ProtNLM"/>
    </source>
</evidence>
<dbReference type="Proteomes" id="UP000238413">
    <property type="component" value="Chromosome"/>
</dbReference>
<sequence length="78" mass="7850">MSPAAKRTARTVLQTLLSLAAVLPALVDTDGIAEALPWLATAAAGAGALARIMAMPAVERLLDRLGLGLVDNDGSPSA</sequence>
<protein>
    <recommendedName>
        <fullName evidence="3">Holin</fullName>
    </recommendedName>
</protein>
<name>A0ABN5I7Y5_9ACTN</name>
<gene>
    <name evidence="1" type="ORF">C4B68_24325</name>
</gene>
<accession>A0ABN5I7Y5</accession>
<dbReference type="RefSeq" id="WP_099504278.1">
    <property type="nucleotide sequence ID" value="NZ_CP026652.1"/>
</dbReference>